<evidence type="ECO:0000256" key="7">
    <source>
        <dbReference type="ARBA" id="ARBA00022816"/>
    </source>
</evidence>
<feature type="compositionally biased region" description="Basic and acidic residues" evidence="13">
    <location>
        <begin position="101"/>
        <end position="116"/>
    </location>
</feature>
<evidence type="ECO:0000313" key="15">
    <source>
        <dbReference type="Proteomes" id="UP000095287"/>
    </source>
</evidence>
<feature type="region of interest" description="Disordered" evidence="13">
    <location>
        <begin position="1"/>
        <end position="277"/>
    </location>
</feature>
<dbReference type="Pfam" id="PF09405">
    <property type="entry name" value="Btz"/>
    <property type="match status" value="1"/>
</dbReference>
<feature type="compositionally biased region" description="Basic and acidic residues" evidence="13">
    <location>
        <begin position="174"/>
        <end position="221"/>
    </location>
</feature>
<name>A0A1I7YQR1_9BILA</name>
<feature type="compositionally biased region" description="Basic and acidic residues" evidence="13">
    <location>
        <begin position="250"/>
        <end position="277"/>
    </location>
</feature>
<keyword evidence="9" id="KW-0694">RNA-binding</keyword>
<evidence type="ECO:0000256" key="10">
    <source>
        <dbReference type="ARBA" id="ARBA00023161"/>
    </source>
</evidence>
<protein>
    <submittedName>
        <fullName evidence="16">Btz domain-containing protein</fullName>
    </submittedName>
</protein>
<feature type="domain" description="Btz" evidence="14">
    <location>
        <begin position="136"/>
        <end position="276"/>
    </location>
</feature>
<accession>A0A1I7YQR1</accession>
<evidence type="ECO:0000256" key="9">
    <source>
        <dbReference type="ARBA" id="ARBA00022884"/>
    </source>
</evidence>
<evidence type="ECO:0000256" key="12">
    <source>
        <dbReference type="ARBA" id="ARBA00023242"/>
    </source>
</evidence>
<evidence type="ECO:0000256" key="8">
    <source>
        <dbReference type="ARBA" id="ARBA00022845"/>
    </source>
</evidence>
<dbReference type="GO" id="GO:0051028">
    <property type="term" value="P:mRNA transport"/>
    <property type="evidence" value="ECO:0007669"/>
    <property type="project" value="UniProtKB-KW"/>
</dbReference>
<sequence>MSYRSRDDRSREDRPREDRSRDDRSRDDRSGQDRRAGHRPDFSNRRPAFSRDFRGRAFDTRPRQRHGVSQTVNELDKESIVGASGGARRGFSFGNRGGRVSFDRPSNRGRDFRSARQEPYGARNEPHGRPSRGGRDHQSAHPREQEHDRERHEDSSRPTMNIFDPAVVPNKGFYYEHDNRGGDYVKRDYQRRGDGDRYGRGRERDSYDTRRQTRDVDRSPLPERSAPDGWRNNKSWKEHHPNDRQGNGKPFDRSRLSSRADGKWTHDMFEEVQREES</sequence>
<evidence type="ECO:0000256" key="3">
    <source>
        <dbReference type="ARBA" id="ARBA00009548"/>
    </source>
</evidence>
<dbReference type="GO" id="GO:0006397">
    <property type="term" value="P:mRNA processing"/>
    <property type="evidence" value="ECO:0007669"/>
    <property type="project" value="UniProtKB-KW"/>
</dbReference>
<evidence type="ECO:0000256" key="1">
    <source>
        <dbReference type="ARBA" id="ARBA00004123"/>
    </source>
</evidence>
<evidence type="ECO:0000259" key="14">
    <source>
        <dbReference type="Pfam" id="PF09405"/>
    </source>
</evidence>
<dbReference type="GO" id="GO:0006417">
    <property type="term" value="P:regulation of translation"/>
    <property type="evidence" value="ECO:0007669"/>
    <property type="project" value="UniProtKB-KW"/>
</dbReference>
<dbReference type="Proteomes" id="UP000095287">
    <property type="component" value="Unplaced"/>
</dbReference>
<keyword evidence="10" id="KW-0866">Nonsense-mediated mRNA decay</keyword>
<keyword evidence="4" id="KW-0813">Transport</keyword>
<evidence type="ECO:0000256" key="2">
    <source>
        <dbReference type="ARBA" id="ARBA00004496"/>
    </source>
</evidence>
<dbReference type="GO" id="GO:0008380">
    <property type="term" value="P:RNA splicing"/>
    <property type="evidence" value="ECO:0007669"/>
    <property type="project" value="UniProtKB-KW"/>
</dbReference>
<dbReference type="GO" id="GO:0003729">
    <property type="term" value="F:mRNA binding"/>
    <property type="evidence" value="ECO:0007669"/>
    <property type="project" value="InterPro"/>
</dbReference>
<dbReference type="GO" id="GO:0000184">
    <property type="term" value="P:nuclear-transcribed mRNA catabolic process, nonsense-mediated decay"/>
    <property type="evidence" value="ECO:0007669"/>
    <property type="project" value="UniProtKB-KW"/>
</dbReference>
<keyword evidence="5" id="KW-0963">Cytoplasm</keyword>
<evidence type="ECO:0000256" key="4">
    <source>
        <dbReference type="ARBA" id="ARBA00022448"/>
    </source>
</evidence>
<dbReference type="InterPro" id="IPR018545">
    <property type="entry name" value="Btz_dom"/>
</dbReference>
<evidence type="ECO:0000313" key="16">
    <source>
        <dbReference type="WBParaSite" id="L893_g1877.t1"/>
    </source>
</evidence>
<evidence type="ECO:0000256" key="5">
    <source>
        <dbReference type="ARBA" id="ARBA00022490"/>
    </source>
</evidence>
<comment type="similarity">
    <text evidence="3">Belongs to the CASC3 family.</text>
</comment>
<keyword evidence="7" id="KW-0509">mRNA transport</keyword>
<evidence type="ECO:0000256" key="13">
    <source>
        <dbReference type="SAM" id="MobiDB-lite"/>
    </source>
</evidence>
<evidence type="ECO:0000256" key="6">
    <source>
        <dbReference type="ARBA" id="ARBA00022664"/>
    </source>
</evidence>
<dbReference type="GO" id="GO:0035145">
    <property type="term" value="C:exon-exon junction complex"/>
    <property type="evidence" value="ECO:0007669"/>
    <property type="project" value="InterPro"/>
</dbReference>
<keyword evidence="12" id="KW-0539">Nucleus</keyword>
<feature type="compositionally biased region" description="Basic and acidic residues" evidence="13">
    <location>
        <begin position="1"/>
        <end position="62"/>
    </location>
</feature>
<dbReference type="WBParaSite" id="L893_g1877.t1">
    <property type="protein sequence ID" value="L893_g1877.t1"/>
    <property type="gene ID" value="L893_g1877"/>
</dbReference>
<feature type="compositionally biased region" description="Basic and acidic residues" evidence="13">
    <location>
        <begin position="124"/>
        <end position="156"/>
    </location>
</feature>
<proteinExistence type="inferred from homology"/>
<organism evidence="15 16">
    <name type="scientific">Steinernema glaseri</name>
    <dbReference type="NCBI Taxonomy" id="37863"/>
    <lineage>
        <taxon>Eukaryota</taxon>
        <taxon>Metazoa</taxon>
        <taxon>Ecdysozoa</taxon>
        <taxon>Nematoda</taxon>
        <taxon>Chromadorea</taxon>
        <taxon>Rhabditida</taxon>
        <taxon>Tylenchina</taxon>
        <taxon>Panagrolaimomorpha</taxon>
        <taxon>Strongyloidoidea</taxon>
        <taxon>Steinernematidae</taxon>
        <taxon>Steinernema</taxon>
    </lineage>
</organism>
<keyword evidence="8" id="KW-0810">Translation regulation</keyword>
<comment type="subcellular location">
    <subcellularLocation>
        <location evidence="2">Cytoplasm</location>
    </subcellularLocation>
    <subcellularLocation>
        <location evidence="1">Nucleus</location>
    </subcellularLocation>
</comment>
<keyword evidence="11" id="KW-0508">mRNA splicing</keyword>
<keyword evidence="15" id="KW-1185">Reference proteome</keyword>
<dbReference type="GO" id="GO:0005737">
    <property type="term" value="C:cytoplasm"/>
    <property type="evidence" value="ECO:0007669"/>
    <property type="project" value="UniProtKB-SubCell"/>
</dbReference>
<keyword evidence="6" id="KW-0507">mRNA processing</keyword>
<reference evidence="16" key="1">
    <citation type="submission" date="2016-11" db="UniProtKB">
        <authorList>
            <consortium name="WormBaseParasite"/>
        </authorList>
    </citation>
    <scope>IDENTIFICATION</scope>
</reference>
<evidence type="ECO:0000256" key="11">
    <source>
        <dbReference type="ARBA" id="ARBA00023187"/>
    </source>
</evidence>
<dbReference type="AlphaFoldDB" id="A0A1I7YQR1"/>